<evidence type="ECO:0000313" key="3">
    <source>
        <dbReference type="Proteomes" id="UP000655366"/>
    </source>
</evidence>
<accession>A0A931G420</accession>
<dbReference type="RefSeq" id="WP_196394867.1">
    <property type="nucleotide sequence ID" value="NZ_JADNYM010000001.1"/>
</dbReference>
<keyword evidence="3" id="KW-1185">Reference proteome</keyword>
<reference evidence="2 3" key="1">
    <citation type="submission" date="2020-11" db="EMBL/GenBank/DDBJ databases">
        <title>Arthrobacter antarcticus sp. nov., isolated from Antarctic Soil.</title>
        <authorList>
            <person name="Li J."/>
        </authorList>
    </citation>
    <scope>NUCLEOTIDE SEQUENCE [LARGE SCALE GENOMIC DNA]</scope>
    <source>
        <strain evidence="2 3">Z1-20</strain>
    </source>
</reference>
<dbReference type="Proteomes" id="UP000655366">
    <property type="component" value="Unassembled WGS sequence"/>
</dbReference>
<evidence type="ECO:0000313" key="2">
    <source>
        <dbReference type="EMBL" id="MBG0737920.1"/>
    </source>
</evidence>
<dbReference type="InterPro" id="IPR025351">
    <property type="entry name" value="Pvc16_N"/>
</dbReference>
<feature type="domain" description="Pvc16 N-terminal" evidence="1">
    <location>
        <begin position="14"/>
        <end position="185"/>
    </location>
</feature>
<sequence>MAGYQALAAAGLSIVALLNRRFHAVPGAGNLDAFLASTNELKTMKTNSGQLVHQPAISVYCYRVSVDRETRAGWSAVGSIDGIPRLPLRMHFLIAAWAPNVEDELRFLGLAAQTLESESILTGPLLDPSGEWSAGDAVQIVCDDLALDSMSEAFQALSTDYRLSLPYLARVICIDGRQESDGERVTTVAARSQVWLP</sequence>
<dbReference type="Pfam" id="PF14065">
    <property type="entry name" value="Pvc16_N"/>
    <property type="match status" value="1"/>
</dbReference>
<proteinExistence type="predicted"/>
<dbReference type="EMBL" id="JADNYM010000001">
    <property type="protein sequence ID" value="MBG0737920.1"/>
    <property type="molecule type" value="Genomic_DNA"/>
</dbReference>
<gene>
    <name evidence="2" type="ORF">IV500_00500</name>
</gene>
<comment type="caution">
    <text evidence="2">The sequence shown here is derived from an EMBL/GenBank/DDBJ whole genome shotgun (WGS) entry which is preliminary data.</text>
</comment>
<dbReference type="AlphaFoldDB" id="A0A931G420"/>
<organism evidence="2 3">
    <name type="scientific">Arthrobacter terrae</name>
    <dbReference type="NCBI Taxonomy" id="2935737"/>
    <lineage>
        <taxon>Bacteria</taxon>
        <taxon>Bacillati</taxon>
        <taxon>Actinomycetota</taxon>
        <taxon>Actinomycetes</taxon>
        <taxon>Micrococcales</taxon>
        <taxon>Micrococcaceae</taxon>
        <taxon>Arthrobacter</taxon>
    </lineage>
</organism>
<name>A0A931G420_9MICC</name>
<protein>
    <submittedName>
        <fullName evidence="2">DUF4255 domain-containing protein</fullName>
    </submittedName>
</protein>
<evidence type="ECO:0000259" key="1">
    <source>
        <dbReference type="Pfam" id="PF14065"/>
    </source>
</evidence>